<dbReference type="AlphaFoldDB" id="A0A7Y0L426"/>
<dbReference type="SUPFAM" id="SSF46955">
    <property type="entry name" value="Putative DNA-binding domain"/>
    <property type="match status" value="1"/>
</dbReference>
<organism evidence="2 3">
    <name type="scientific">Sulfobacillus harzensis</name>
    <dbReference type="NCBI Taxonomy" id="2729629"/>
    <lineage>
        <taxon>Bacteria</taxon>
        <taxon>Bacillati</taxon>
        <taxon>Bacillota</taxon>
        <taxon>Clostridia</taxon>
        <taxon>Eubacteriales</taxon>
        <taxon>Clostridiales Family XVII. Incertae Sedis</taxon>
        <taxon>Sulfobacillus</taxon>
    </lineage>
</organism>
<evidence type="ECO:0000313" key="2">
    <source>
        <dbReference type="EMBL" id="NMP22926.1"/>
    </source>
</evidence>
<comment type="caution">
    <text evidence="2">The sequence shown here is derived from an EMBL/GenBank/DDBJ whole genome shotgun (WGS) entry which is preliminary data.</text>
</comment>
<dbReference type="GO" id="GO:0006355">
    <property type="term" value="P:regulation of DNA-templated transcription"/>
    <property type="evidence" value="ECO:0007669"/>
    <property type="project" value="InterPro"/>
</dbReference>
<evidence type="ECO:0000313" key="3">
    <source>
        <dbReference type="Proteomes" id="UP000533476"/>
    </source>
</evidence>
<name>A0A7Y0L426_9FIRM</name>
<gene>
    <name evidence="2" type="ORF">HIJ39_11255</name>
</gene>
<reference evidence="2 3" key="1">
    <citation type="submission" date="2020-04" db="EMBL/GenBank/DDBJ databases">
        <authorList>
            <person name="Zhang R."/>
            <person name="Schippers A."/>
        </authorList>
    </citation>
    <scope>NUCLEOTIDE SEQUENCE [LARGE SCALE GENOMIC DNA]</scope>
    <source>
        <strain evidence="2 3">DSM 109850</strain>
    </source>
</reference>
<dbReference type="InterPro" id="IPR009061">
    <property type="entry name" value="DNA-bd_dom_put_sf"/>
</dbReference>
<dbReference type="RefSeq" id="WP_169099713.1">
    <property type="nucleotide sequence ID" value="NZ_JABBVZ010000035.1"/>
</dbReference>
<evidence type="ECO:0000259" key="1">
    <source>
        <dbReference type="Pfam" id="PF13411"/>
    </source>
</evidence>
<accession>A0A7Y0L426</accession>
<proteinExistence type="predicted"/>
<dbReference type="EMBL" id="JABBVZ010000035">
    <property type="protein sequence ID" value="NMP22926.1"/>
    <property type="molecule type" value="Genomic_DNA"/>
</dbReference>
<dbReference type="Pfam" id="PF13411">
    <property type="entry name" value="MerR_1"/>
    <property type="match status" value="1"/>
</dbReference>
<sequence>MATLTIAEIAQRLGLPESTVRYYRDHFTDYIPVIGEGRQRRDPAEAVEVFQVIADTLRKDHGSAIEVEETPNRMFPRNAVTIAEPPQTTAEQQQSHYRNLRNRLRLC</sequence>
<feature type="domain" description="HTH merR-type" evidence="1">
    <location>
        <begin position="5"/>
        <end position="55"/>
    </location>
</feature>
<dbReference type="Proteomes" id="UP000533476">
    <property type="component" value="Unassembled WGS sequence"/>
</dbReference>
<dbReference type="GO" id="GO:0003677">
    <property type="term" value="F:DNA binding"/>
    <property type="evidence" value="ECO:0007669"/>
    <property type="project" value="InterPro"/>
</dbReference>
<dbReference type="InterPro" id="IPR000551">
    <property type="entry name" value="MerR-type_HTH_dom"/>
</dbReference>
<dbReference type="Gene3D" id="1.10.1660.10">
    <property type="match status" value="1"/>
</dbReference>
<protein>
    <submittedName>
        <fullName evidence="2">Helix-turn-helix domain-containing protein</fullName>
    </submittedName>
</protein>
<keyword evidence="3" id="KW-1185">Reference proteome</keyword>